<dbReference type="EMBL" id="SPHZ02000010">
    <property type="protein sequence ID" value="KAF0895676.1"/>
    <property type="molecule type" value="Genomic_DNA"/>
</dbReference>
<comment type="caution">
    <text evidence="1">The sequence shown here is derived from an EMBL/GenBank/DDBJ whole genome shotgun (WGS) entry which is preliminary data.</text>
</comment>
<name>A0A6G1C678_9ORYZ</name>
<protein>
    <submittedName>
        <fullName evidence="1">Uncharacterized protein</fullName>
    </submittedName>
</protein>
<gene>
    <name evidence="1" type="ORF">E2562_014295</name>
</gene>
<sequence>MAARIPTISLPPDLGGSLIVIDIGGLACLDPLHIQFFAPAVLIRCSLIEFASMAEAHLSAARRDVLSGGGQWVISRCIATKAPAL</sequence>
<evidence type="ECO:0000313" key="2">
    <source>
        <dbReference type="Proteomes" id="UP000479710"/>
    </source>
</evidence>
<dbReference type="AlphaFoldDB" id="A0A6G1C678"/>
<reference evidence="1 2" key="1">
    <citation type="submission" date="2019-11" db="EMBL/GenBank/DDBJ databases">
        <title>Whole genome sequence of Oryza granulata.</title>
        <authorList>
            <person name="Li W."/>
        </authorList>
    </citation>
    <scope>NUCLEOTIDE SEQUENCE [LARGE SCALE GENOMIC DNA]</scope>
    <source>
        <strain evidence="2">cv. Menghai</strain>
        <tissue evidence="1">Leaf</tissue>
    </source>
</reference>
<evidence type="ECO:0000313" key="1">
    <source>
        <dbReference type="EMBL" id="KAF0895676.1"/>
    </source>
</evidence>
<organism evidence="1 2">
    <name type="scientific">Oryza meyeriana var. granulata</name>
    <dbReference type="NCBI Taxonomy" id="110450"/>
    <lineage>
        <taxon>Eukaryota</taxon>
        <taxon>Viridiplantae</taxon>
        <taxon>Streptophyta</taxon>
        <taxon>Embryophyta</taxon>
        <taxon>Tracheophyta</taxon>
        <taxon>Spermatophyta</taxon>
        <taxon>Magnoliopsida</taxon>
        <taxon>Liliopsida</taxon>
        <taxon>Poales</taxon>
        <taxon>Poaceae</taxon>
        <taxon>BOP clade</taxon>
        <taxon>Oryzoideae</taxon>
        <taxon>Oryzeae</taxon>
        <taxon>Oryzinae</taxon>
        <taxon>Oryza</taxon>
        <taxon>Oryza meyeriana</taxon>
    </lineage>
</organism>
<keyword evidence="2" id="KW-1185">Reference proteome</keyword>
<proteinExistence type="predicted"/>
<accession>A0A6G1C678</accession>
<dbReference type="Proteomes" id="UP000479710">
    <property type="component" value="Unassembled WGS sequence"/>
</dbReference>